<dbReference type="Pfam" id="PF10442">
    <property type="entry name" value="FIST_C"/>
    <property type="match status" value="1"/>
</dbReference>
<dbReference type="PANTHER" id="PTHR40252:SF2">
    <property type="entry name" value="BLR0328 PROTEIN"/>
    <property type="match status" value="1"/>
</dbReference>
<dbReference type="AlphaFoldDB" id="A0A928Z3U2"/>
<dbReference type="RefSeq" id="WP_264324446.1">
    <property type="nucleotide sequence ID" value="NZ_JADEXQ010000019.1"/>
</dbReference>
<dbReference type="InterPro" id="IPR013702">
    <property type="entry name" value="FIST_domain_N"/>
</dbReference>
<dbReference type="Pfam" id="PF08495">
    <property type="entry name" value="FIST"/>
    <property type="match status" value="1"/>
</dbReference>
<sequence length="373" mass="40846">MFFESFDIARIINWAVAHHTPSSGLWLFVAEKNQAQLPTLLQALKQANIPCFGGTFMRLIVGHKTVEQGCAVARLDLWRSPFVVHDLHRTDFSLEHLPRREELPENHTLVVLADADALYLADFFTQLYHRFGNRVQYLGGGAGILGAETAQQRQCVFTSEKGMIANAAVLALVAQPCVVGAHHGWERLHGPLLATRSEGKILHELNWQPAFEVYRQVVEAQINQPLHPKDLGSRLSHGFPLGMLQQGAEDIVRLPSTVTEDGGMVCIGGIQANSVVHILHGQPQSVVQAADKTLASCKSQISSPPNCHIVVNCVTRYWFLEDLGAEELATIHRGLTSVESAPMIGALFKGEIASDGRSSLAMLNKSLAIGSFM</sequence>
<reference evidence="3" key="1">
    <citation type="submission" date="2020-10" db="EMBL/GenBank/DDBJ databases">
        <authorList>
            <person name="Castelo-Branco R."/>
            <person name="Eusebio N."/>
            <person name="Adriana R."/>
            <person name="Vieira A."/>
            <person name="Brugerolle De Fraissinette N."/>
            <person name="Rezende De Castro R."/>
            <person name="Schneider M.P."/>
            <person name="Vasconcelos V."/>
            <person name="Leao P.N."/>
        </authorList>
    </citation>
    <scope>NUCLEOTIDE SEQUENCE</scope>
    <source>
        <strain evidence="3">LEGE 11480</strain>
    </source>
</reference>
<comment type="caution">
    <text evidence="3">The sequence shown here is derived from an EMBL/GenBank/DDBJ whole genome shotgun (WGS) entry which is preliminary data.</text>
</comment>
<accession>A0A928Z3U2</accession>
<dbReference type="SMART" id="SM00897">
    <property type="entry name" value="FIST"/>
    <property type="match status" value="1"/>
</dbReference>
<proteinExistence type="predicted"/>
<dbReference type="PANTHER" id="PTHR40252">
    <property type="entry name" value="BLR0328 PROTEIN"/>
    <property type="match status" value="1"/>
</dbReference>
<dbReference type="Proteomes" id="UP000625316">
    <property type="component" value="Unassembled WGS sequence"/>
</dbReference>
<dbReference type="SMART" id="SM01204">
    <property type="entry name" value="FIST_C"/>
    <property type="match status" value="1"/>
</dbReference>
<evidence type="ECO:0000313" key="3">
    <source>
        <dbReference type="EMBL" id="MBE9029628.1"/>
    </source>
</evidence>
<feature type="domain" description="FIST" evidence="1">
    <location>
        <begin position="22"/>
        <end position="209"/>
    </location>
</feature>
<name>A0A928Z3U2_9CYAN</name>
<protein>
    <submittedName>
        <fullName evidence="3">FIST C-terminal domain-containing protein</fullName>
    </submittedName>
</protein>
<dbReference type="EMBL" id="JADEXQ010000019">
    <property type="protein sequence ID" value="MBE9029628.1"/>
    <property type="molecule type" value="Genomic_DNA"/>
</dbReference>
<evidence type="ECO:0000313" key="4">
    <source>
        <dbReference type="Proteomes" id="UP000625316"/>
    </source>
</evidence>
<feature type="domain" description="FIST C-domain" evidence="2">
    <location>
        <begin position="210"/>
        <end position="355"/>
    </location>
</feature>
<organism evidence="3 4">
    <name type="scientific">Romeriopsis navalis LEGE 11480</name>
    <dbReference type="NCBI Taxonomy" id="2777977"/>
    <lineage>
        <taxon>Bacteria</taxon>
        <taxon>Bacillati</taxon>
        <taxon>Cyanobacteriota</taxon>
        <taxon>Cyanophyceae</taxon>
        <taxon>Leptolyngbyales</taxon>
        <taxon>Leptolyngbyaceae</taxon>
        <taxon>Romeriopsis</taxon>
        <taxon>Romeriopsis navalis</taxon>
    </lineage>
</organism>
<keyword evidence="4" id="KW-1185">Reference proteome</keyword>
<evidence type="ECO:0000259" key="1">
    <source>
        <dbReference type="SMART" id="SM00897"/>
    </source>
</evidence>
<dbReference type="InterPro" id="IPR019494">
    <property type="entry name" value="FIST_C"/>
</dbReference>
<gene>
    <name evidence="3" type="ORF">IQ266_07785</name>
</gene>
<evidence type="ECO:0000259" key="2">
    <source>
        <dbReference type="SMART" id="SM01204"/>
    </source>
</evidence>